<evidence type="ECO:0000256" key="2">
    <source>
        <dbReference type="ARBA" id="ARBA00022553"/>
    </source>
</evidence>
<dbReference type="GO" id="GO:0046872">
    <property type="term" value="F:metal ion binding"/>
    <property type="evidence" value="ECO:0007669"/>
    <property type="project" value="UniProtKB-KW"/>
</dbReference>
<dbReference type="Gene3D" id="3.40.720.10">
    <property type="entry name" value="Alkaline Phosphatase, subunit A"/>
    <property type="match status" value="1"/>
</dbReference>
<dbReference type="Proteomes" id="UP001140513">
    <property type="component" value="Unassembled WGS sequence"/>
</dbReference>
<name>A0A9W9CFX0_9PLEO</name>
<keyword evidence="3" id="KW-0479">Metal-binding</keyword>
<feature type="binding site" evidence="3">
    <location>
        <position position="317"/>
    </location>
    <ligand>
        <name>Zn(2+)</name>
        <dbReference type="ChEBI" id="CHEBI:29105"/>
        <label>2</label>
    </ligand>
</feature>
<dbReference type="PANTHER" id="PTHR11596">
    <property type="entry name" value="ALKALINE PHOSPHATASE"/>
    <property type="match status" value="1"/>
</dbReference>
<comment type="cofactor">
    <cofactor evidence="3">
        <name>Zn(2+)</name>
        <dbReference type="ChEBI" id="CHEBI:29105"/>
    </cofactor>
    <text evidence="3">Binds 2 Zn(2+) ions.</text>
</comment>
<feature type="binding site" evidence="3">
    <location>
        <position position="274"/>
    </location>
    <ligand>
        <name>Zn(2+)</name>
        <dbReference type="ChEBI" id="CHEBI:29105"/>
        <label>2</label>
    </ligand>
</feature>
<keyword evidence="5" id="KW-0732">Signal</keyword>
<keyword evidence="3" id="KW-0862">Zinc</keyword>
<evidence type="ECO:0000256" key="1">
    <source>
        <dbReference type="ARBA" id="ARBA00012647"/>
    </source>
</evidence>
<gene>
    <name evidence="6" type="ORF">N0V89_000621</name>
</gene>
<dbReference type="SMART" id="SM00098">
    <property type="entry name" value="alkPPc"/>
    <property type="match status" value="1"/>
</dbReference>
<dbReference type="GO" id="GO:0000329">
    <property type="term" value="C:fungal-type vacuole membrane"/>
    <property type="evidence" value="ECO:0007669"/>
    <property type="project" value="TreeGrafter"/>
</dbReference>
<evidence type="ECO:0000256" key="3">
    <source>
        <dbReference type="PIRSR" id="PIRSR601952-2"/>
    </source>
</evidence>
<comment type="cofactor">
    <cofactor evidence="3">
        <name>Mg(2+)</name>
        <dbReference type="ChEBI" id="CHEBI:18420"/>
    </cofactor>
    <text evidence="3">Binds 1 Mg(2+) ion.</text>
</comment>
<dbReference type="Gene3D" id="1.10.1200.140">
    <property type="entry name" value="Alkaline phosphatase, crown domain"/>
    <property type="match status" value="1"/>
</dbReference>
<feature type="binding site" evidence="3">
    <location>
        <position position="278"/>
    </location>
    <ligand>
        <name>Zn(2+)</name>
        <dbReference type="ChEBI" id="CHEBI:29105"/>
        <label>2</label>
    </ligand>
</feature>
<dbReference type="EC" id="3.1.3.1" evidence="1"/>
<dbReference type="GeneID" id="80904151"/>
<feature type="binding site" evidence="3">
    <location>
        <position position="121"/>
    </location>
    <ligand>
        <name>Mg(2+)</name>
        <dbReference type="ChEBI" id="CHEBI:18420"/>
    </ligand>
</feature>
<keyword evidence="7" id="KW-1185">Reference proteome</keyword>
<evidence type="ECO:0000313" key="7">
    <source>
        <dbReference type="Proteomes" id="UP001140513"/>
    </source>
</evidence>
<evidence type="ECO:0000313" key="6">
    <source>
        <dbReference type="EMBL" id="KAJ4360062.1"/>
    </source>
</evidence>
<keyword evidence="3" id="KW-0460">Magnesium</keyword>
<dbReference type="Pfam" id="PF00245">
    <property type="entry name" value="Alk_phosphatase"/>
    <property type="match status" value="1"/>
</dbReference>
<evidence type="ECO:0000256" key="5">
    <source>
        <dbReference type="SAM" id="SignalP"/>
    </source>
</evidence>
<dbReference type="InterPro" id="IPR017850">
    <property type="entry name" value="Alkaline_phosphatase_core_sf"/>
</dbReference>
<feature type="signal peptide" evidence="5">
    <location>
        <begin position="1"/>
        <end position="21"/>
    </location>
</feature>
<feature type="binding site" evidence="3">
    <location>
        <position position="406"/>
    </location>
    <ligand>
        <name>Zn(2+)</name>
        <dbReference type="ChEBI" id="CHEBI:29105"/>
        <label>2</label>
    </ligand>
</feature>
<feature type="binding site" evidence="3">
    <location>
        <position position="123"/>
    </location>
    <ligand>
        <name>Mg(2+)</name>
        <dbReference type="ChEBI" id="CHEBI:18420"/>
    </ligand>
</feature>
<dbReference type="RefSeq" id="XP_056076264.1">
    <property type="nucleotide sequence ID" value="XM_056209442.1"/>
</dbReference>
<dbReference type="PANTHER" id="PTHR11596:SF5">
    <property type="entry name" value="ALKALINE PHOSPHATASE"/>
    <property type="match status" value="1"/>
</dbReference>
<feature type="binding site" evidence="3">
    <location>
        <position position="316"/>
    </location>
    <ligand>
        <name>Zn(2+)</name>
        <dbReference type="ChEBI" id="CHEBI:29105"/>
        <label>2</label>
    </ligand>
</feature>
<dbReference type="GO" id="GO:0004035">
    <property type="term" value="F:alkaline phosphatase activity"/>
    <property type="evidence" value="ECO:0007669"/>
    <property type="project" value="UniProtKB-EC"/>
</dbReference>
<feature type="binding site" evidence="3">
    <location>
        <position position="269"/>
    </location>
    <ligand>
        <name>Mg(2+)</name>
        <dbReference type="ChEBI" id="CHEBI:18420"/>
    </ligand>
</feature>
<accession>A0A9W9CFX0</accession>
<keyword evidence="2" id="KW-0597">Phosphoprotein</keyword>
<dbReference type="OrthoDB" id="7392499at2759"/>
<dbReference type="InterPro" id="IPR001952">
    <property type="entry name" value="Alkaline_phosphatase"/>
</dbReference>
<dbReference type="InterPro" id="IPR042085">
    <property type="entry name" value="Ap_crown"/>
</dbReference>
<dbReference type="SUPFAM" id="SSF53649">
    <property type="entry name" value="Alkaline phosphatase-like"/>
    <property type="match status" value="1"/>
</dbReference>
<feature type="chain" id="PRO_5040749930" description="alkaline phosphatase" evidence="5">
    <location>
        <begin position="22"/>
        <end position="482"/>
    </location>
</feature>
<sequence length="482" mass="52164">MRYSLTLFAAGLVAQTGLTWAVPQAKNFIYIVPDGYGQASQTMARDYVSLQKTGSNASAPIIQELAGDRLASSGTAYACGHKTYNDAISVTPDGQPVGSILETAKLAGFKTALVVTSTINHATPAVYSAHVANRDSYEAIAAQQIGYSHPLGSIVDILMGGGRCYFKPQSDPTSCRSDDLDLFGFAQEKGYHVMQDRSAFDSFLGSGGYTTNASLPYIGLFNDDQMMYEIDRSKAPEKEPSLLEMTEAALGTLDRATSNSTKGYFIMIEASRIDHAGHANDAAAHVHDTIMYNDVLAFVQKWIDEHPNTLLMSAADHECGGLTTNGFDPTPLLQVQHSFEHLEALWESYNGTDKRGYFISTILPAAGLADVTDAQIDVLLSATSPWAQMKVMIADKAGVNWSTGGHTATDVNLHGYAVGEKWREFKGDMAGNHDNTELPKYIEKVLKLNMGDTTAKLRAGNGSWVPGVNAEKRSVFAKRHSH</sequence>
<dbReference type="CDD" id="cd16012">
    <property type="entry name" value="ALP"/>
    <property type="match status" value="1"/>
</dbReference>
<dbReference type="EMBL" id="JAPEUX010000001">
    <property type="protein sequence ID" value="KAJ4360062.1"/>
    <property type="molecule type" value="Genomic_DNA"/>
</dbReference>
<reference evidence="6" key="1">
    <citation type="submission" date="2022-10" db="EMBL/GenBank/DDBJ databases">
        <title>Tapping the CABI collections for fungal endophytes: first genome assemblies for Collariella, Neodidymelliopsis, Ascochyta clinopodiicola, Didymella pomorum, Didymosphaeria variabile, Neocosmospora piperis and Neocucurbitaria cava.</title>
        <authorList>
            <person name="Hill R."/>
        </authorList>
    </citation>
    <scope>NUCLEOTIDE SEQUENCE</scope>
    <source>
        <strain evidence="6">IMI 356815</strain>
    </source>
</reference>
<protein>
    <recommendedName>
        <fullName evidence="1">alkaline phosphatase</fullName>
        <ecNumber evidence="1">3.1.3.1</ecNumber>
    </recommendedName>
</protein>
<comment type="similarity">
    <text evidence="4">Belongs to the alkaline phosphatase family.</text>
</comment>
<proteinExistence type="inferred from homology"/>
<organism evidence="6 7">
    <name type="scientific">Didymosphaeria variabile</name>
    <dbReference type="NCBI Taxonomy" id="1932322"/>
    <lineage>
        <taxon>Eukaryota</taxon>
        <taxon>Fungi</taxon>
        <taxon>Dikarya</taxon>
        <taxon>Ascomycota</taxon>
        <taxon>Pezizomycotina</taxon>
        <taxon>Dothideomycetes</taxon>
        <taxon>Pleosporomycetidae</taxon>
        <taxon>Pleosporales</taxon>
        <taxon>Massarineae</taxon>
        <taxon>Didymosphaeriaceae</taxon>
        <taxon>Didymosphaeria</taxon>
    </lineage>
</organism>
<comment type="caution">
    <text evidence="6">The sequence shown here is derived from an EMBL/GenBank/DDBJ whole genome shotgun (WGS) entry which is preliminary data.</text>
</comment>
<evidence type="ECO:0000256" key="4">
    <source>
        <dbReference type="RuleBase" id="RU003946"/>
    </source>
</evidence>
<dbReference type="PRINTS" id="PR00113">
    <property type="entry name" value="ALKPHPHTASE"/>
</dbReference>
<dbReference type="AlphaFoldDB" id="A0A9W9CFX0"/>